<organism evidence="3 4">
    <name type="scientific">Cercophora samala</name>
    <dbReference type="NCBI Taxonomy" id="330535"/>
    <lineage>
        <taxon>Eukaryota</taxon>
        <taxon>Fungi</taxon>
        <taxon>Dikarya</taxon>
        <taxon>Ascomycota</taxon>
        <taxon>Pezizomycotina</taxon>
        <taxon>Sordariomycetes</taxon>
        <taxon>Sordariomycetidae</taxon>
        <taxon>Sordariales</taxon>
        <taxon>Lasiosphaeriaceae</taxon>
        <taxon>Cercophora</taxon>
    </lineage>
</organism>
<feature type="region of interest" description="Disordered" evidence="1">
    <location>
        <begin position="1"/>
        <end position="76"/>
    </location>
</feature>
<dbReference type="PRINTS" id="PR00449">
    <property type="entry name" value="RASTRNSFRMNG"/>
</dbReference>
<dbReference type="AlphaFoldDB" id="A0AA39ZFD7"/>
<sequence length="558" mass="60218">MTSHTTNLRIPMAGGRALPGSSMRGRRRALSAGHAENSFLSLTESQPRPQRSQVAVAPENQKFDFPLDAGIRPPPPPRPLISTEPHRALTPALARFNHSFLDPDLLDLPPRPVTAFSYRLNEPRARNANIYISAEPESPTSPVAMDHPRDEHLETLSSLNRAARLGAQSALLQHSRSIILGPAEEFFDSASAQAGRMYGQAFMDQGDVQYIPSRRLVNWLESISLSDGPTGTALQVPLPEVNSSNGGQAGSLATLMEEDEIITEESASKKPTGTKRQGADDLESGRSKRSRITAPFQRAISRVRGGSVTRSSAGDVGSVVARAGAAMSRAGAGESGRGTPLSMVRAFAPTPAITTRNLKICVLGHPGAGKTTFINRLLLESYVPGTPSAATDIRTINTMTTGDSTGRTVAQVELWDFPGMIAGRRDTQLRSTFFHAAIICYNLEDKGNLGGISSCDRRPTFPNLGLRFLTLPEPATVGEGEAAANAVNAAGFAECSALTGENCKETWQAIVDYLVEAQEKQEKAMEKTQASMRKGKMLETVKKTWRGFKKELDEKMKK</sequence>
<dbReference type="Proteomes" id="UP001174997">
    <property type="component" value="Unassembled WGS sequence"/>
</dbReference>
<dbReference type="InterPro" id="IPR006073">
    <property type="entry name" value="GTP-bd"/>
</dbReference>
<dbReference type="EMBL" id="JAULSY010000036">
    <property type="protein sequence ID" value="KAK0669992.1"/>
    <property type="molecule type" value="Genomic_DNA"/>
</dbReference>
<feature type="compositionally biased region" description="Basic and acidic residues" evidence="1">
    <location>
        <begin position="277"/>
        <end position="286"/>
    </location>
</feature>
<reference evidence="3" key="1">
    <citation type="submission" date="2023-06" db="EMBL/GenBank/DDBJ databases">
        <title>Genome-scale phylogeny and comparative genomics of the fungal order Sordariales.</title>
        <authorList>
            <consortium name="Lawrence Berkeley National Laboratory"/>
            <person name="Hensen N."/>
            <person name="Bonometti L."/>
            <person name="Westerberg I."/>
            <person name="Brannstrom I.O."/>
            <person name="Guillou S."/>
            <person name="Cros-Aarteil S."/>
            <person name="Calhoun S."/>
            <person name="Haridas S."/>
            <person name="Kuo A."/>
            <person name="Mondo S."/>
            <person name="Pangilinan J."/>
            <person name="Riley R."/>
            <person name="Labutti K."/>
            <person name="Andreopoulos B."/>
            <person name="Lipzen A."/>
            <person name="Chen C."/>
            <person name="Yanf M."/>
            <person name="Daum C."/>
            <person name="Ng V."/>
            <person name="Clum A."/>
            <person name="Steindorff A."/>
            <person name="Ohm R."/>
            <person name="Martin F."/>
            <person name="Silar P."/>
            <person name="Natvig D."/>
            <person name="Lalanne C."/>
            <person name="Gautier V."/>
            <person name="Ament-Velasquez S.L."/>
            <person name="Kruys A."/>
            <person name="Hutchinson M.I."/>
            <person name="Powell A.J."/>
            <person name="Barry K."/>
            <person name="Miller A.N."/>
            <person name="Grigoriev I.V."/>
            <person name="Debuchy R."/>
            <person name="Gladieux P."/>
            <person name="Thoren M.H."/>
            <person name="Johannesson H."/>
        </authorList>
    </citation>
    <scope>NUCLEOTIDE SEQUENCE</scope>
    <source>
        <strain evidence="3">CBS 307.81</strain>
    </source>
</reference>
<keyword evidence="3" id="KW-0378">Hydrolase</keyword>
<dbReference type="SUPFAM" id="SSF52540">
    <property type="entry name" value="P-loop containing nucleoside triphosphate hydrolases"/>
    <property type="match status" value="1"/>
</dbReference>
<name>A0AA39ZFD7_9PEZI</name>
<gene>
    <name evidence="3" type="ORF">QBC41DRAFT_222693</name>
</gene>
<comment type="caution">
    <text evidence="3">The sequence shown here is derived from an EMBL/GenBank/DDBJ whole genome shotgun (WGS) entry which is preliminary data.</text>
</comment>
<evidence type="ECO:0000256" key="1">
    <source>
        <dbReference type="SAM" id="MobiDB-lite"/>
    </source>
</evidence>
<dbReference type="GO" id="GO:0016787">
    <property type="term" value="F:hydrolase activity"/>
    <property type="evidence" value="ECO:0007669"/>
    <property type="project" value="UniProtKB-KW"/>
</dbReference>
<evidence type="ECO:0000313" key="4">
    <source>
        <dbReference type="Proteomes" id="UP001174997"/>
    </source>
</evidence>
<dbReference type="GO" id="GO:0005525">
    <property type="term" value="F:GTP binding"/>
    <property type="evidence" value="ECO:0007669"/>
    <property type="project" value="InterPro"/>
</dbReference>
<dbReference type="Gene3D" id="3.40.50.300">
    <property type="entry name" value="P-loop containing nucleotide triphosphate hydrolases"/>
    <property type="match status" value="2"/>
</dbReference>
<proteinExistence type="predicted"/>
<feature type="domain" description="G" evidence="2">
    <location>
        <begin position="359"/>
        <end position="434"/>
    </location>
</feature>
<keyword evidence="4" id="KW-1185">Reference proteome</keyword>
<protein>
    <submittedName>
        <fullName evidence="3">P-loop containing nucleoside triphosphate hydrolase protein</fullName>
    </submittedName>
</protein>
<feature type="compositionally biased region" description="Polar residues" evidence="1">
    <location>
        <begin position="38"/>
        <end position="53"/>
    </location>
</feature>
<feature type="region of interest" description="Disordered" evidence="1">
    <location>
        <begin position="264"/>
        <end position="298"/>
    </location>
</feature>
<dbReference type="InterPro" id="IPR027417">
    <property type="entry name" value="P-loop_NTPase"/>
</dbReference>
<evidence type="ECO:0000313" key="3">
    <source>
        <dbReference type="EMBL" id="KAK0669992.1"/>
    </source>
</evidence>
<evidence type="ECO:0000259" key="2">
    <source>
        <dbReference type="Pfam" id="PF01926"/>
    </source>
</evidence>
<accession>A0AA39ZFD7</accession>
<dbReference type="Pfam" id="PF01926">
    <property type="entry name" value="MMR_HSR1"/>
    <property type="match status" value="1"/>
</dbReference>
<dbReference type="CDD" id="cd00882">
    <property type="entry name" value="Ras_like_GTPase"/>
    <property type="match status" value="1"/>
</dbReference>